<evidence type="ECO:0000313" key="3">
    <source>
        <dbReference type="EMBL" id="HIT39660.1"/>
    </source>
</evidence>
<dbReference type="EMBL" id="DVKT01000048">
    <property type="protein sequence ID" value="HIT39660.1"/>
    <property type="molecule type" value="Genomic_DNA"/>
</dbReference>
<feature type="signal peptide" evidence="1">
    <location>
        <begin position="1"/>
        <end position="18"/>
    </location>
</feature>
<accession>A0A9D1GER6</accession>
<protein>
    <recommendedName>
        <fullName evidence="2">Tail specific protease domain-containing protein</fullName>
    </recommendedName>
</protein>
<dbReference type="GO" id="GO:0008236">
    <property type="term" value="F:serine-type peptidase activity"/>
    <property type="evidence" value="ECO:0007669"/>
    <property type="project" value="InterPro"/>
</dbReference>
<evidence type="ECO:0000313" key="4">
    <source>
        <dbReference type="Proteomes" id="UP000886722"/>
    </source>
</evidence>
<comment type="caution">
    <text evidence="3">The sequence shown here is derived from an EMBL/GenBank/DDBJ whole genome shotgun (WGS) entry which is preliminary data.</text>
</comment>
<sequence>MKKFVSLFLLFLPMLMSAESESVIALKPLTPDQKVIDFEYLYAVLRDNYPFFGVAERKYGVDWLAKHDEYVQRLKATADDAAYYRELNSILRELHDGHLDFSPTIKYSKFKPILDGLGPDFEPWSRAMHRDSVRAVYWEKLLAKKDVEHKPVKKKGLPKQRGKKSYYADTLLCNGKIALMRLSSLPYEKISVDSLRIASFLSTISEADYLIIDIQGNSGGSELYWSRLVVSRLIPKPITYFSTQIVRGGEINREYCPEFFEEAESLTGEVCSGLPDELYDGSFYLRKYPCEVAASDPIAFRGKIYLLVDRKVFSSAGGWADFCKQTGWATVVGETTGVQGIGRDPIVISLPESGLLLRYPYCNGINADGTFNGEVGVRPDIEIHGKDKNERLQNLIEYLSAL</sequence>
<reference evidence="3" key="1">
    <citation type="submission" date="2020-10" db="EMBL/GenBank/DDBJ databases">
        <authorList>
            <person name="Gilroy R."/>
        </authorList>
    </citation>
    <scope>NUCLEOTIDE SEQUENCE</scope>
    <source>
        <strain evidence="3">21143</strain>
    </source>
</reference>
<gene>
    <name evidence="3" type="ORF">IAD06_06450</name>
</gene>
<dbReference type="GO" id="GO:0006508">
    <property type="term" value="P:proteolysis"/>
    <property type="evidence" value="ECO:0007669"/>
    <property type="project" value="InterPro"/>
</dbReference>
<dbReference type="Proteomes" id="UP000886722">
    <property type="component" value="Unassembled WGS sequence"/>
</dbReference>
<proteinExistence type="predicted"/>
<organism evidence="3 4">
    <name type="scientific">Candidatus Caccoplasma intestinavium</name>
    <dbReference type="NCBI Taxonomy" id="2840716"/>
    <lineage>
        <taxon>Bacteria</taxon>
        <taxon>Pseudomonadati</taxon>
        <taxon>Bacteroidota</taxon>
        <taxon>Bacteroidia</taxon>
        <taxon>Bacteroidales</taxon>
        <taxon>Bacteroidaceae</taxon>
        <taxon>Bacteroidaceae incertae sedis</taxon>
        <taxon>Candidatus Caccoplasma</taxon>
    </lineage>
</organism>
<dbReference type="Gene3D" id="3.90.226.10">
    <property type="entry name" value="2-enoyl-CoA Hydratase, Chain A, domain 1"/>
    <property type="match status" value="1"/>
</dbReference>
<evidence type="ECO:0000259" key="2">
    <source>
        <dbReference type="Pfam" id="PF03572"/>
    </source>
</evidence>
<name>A0A9D1GER6_9BACT</name>
<evidence type="ECO:0000256" key="1">
    <source>
        <dbReference type="SAM" id="SignalP"/>
    </source>
</evidence>
<feature type="chain" id="PRO_5038658091" description="Tail specific protease domain-containing protein" evidence="1">
    <location>
        <begin position="19"/>
        <end position="402"/>
    </location>
</feature>
<feature type="domain" description="Tail specific protease" evidence="2">
    <location>
        <begin position="193"/>
        <end position="383"/>
    </location>
</feature>
<dbReference type="Pfam" id="PF03572">
    <property type="entry name" value="Peptidase_S41"/>
    <property type="match status" value="1"/>
</dbReference>
<reference evidence="3" key="2">
    <citation type="journal article" date="2021" name="PeerJ">
        <title>Extensive microbial diversity within the chicken gut microbiome revealed by metagenomics and culture.</title>
        <authorList>
            <person name="Gilroy R."/>
            <person name="Ravi A."/>
            <person name="Getino M."/>
            <person name="Pursley I."/>
            <person name="Horton D.L."/>
            <person name="Alikhan N.F."/>
            <person name="Baker D."/>
            <person name="Gharbi K."/>
            <person name="Hall N."/>
            <person name="Watson M."/>
            <person name="Adriaenssens E.M."/>
            <person name="Foster-Nyarko E."/>
            <person name="Jarju S."/>
            <person name="Secka A."/>
            <person name="Antonio M."/>
            <person name="Oren A."/>
            <person name="Chaudhuri R.R."/>
            <person name="La Ragione R."/>
            <person name="Hildebrand F."/>
            <person name="Pallen M.J."/>
        </authorList>
    </citation>
    <scope>NUCLEOTIDE SEQUENCE</scope>
    <source>
        <strain evidence="3">21143</strain>
    </source>
</reference>
<dbReference type="SUPFAM" id="SSF52096">
    <property type="entry name" value="ClpP/crotonase"/>
    <property type="match status" value="1"/>
</dbReference>
<dbReference type="AlphaFoldDB" id="A0A9D1GER6"/>
<dbReference type="InterPro" id="IPR029045">
    <property type="entry name" value="ClpP/crotonase-like_dom_sf"/>
</dbReference>
<dbReference type="InterPro" id="IPR005151">
    <property type="entry name" value="Tail-specific_protease"/>
</dbReference>
<keyword evidence="1" id="KW-0732">Signal</keyword>
<dbReference type="Gene3D" id="3.30.750.44">
    <property type="match status" value="1"/>
</dbReference>